<keyword evidence="3" id="KW-1185">Reference proteome</keyword>
<dbReference type="OrthoDB" id="5456013at2"/>
<keyword evidence="1" id="KW-0732">Signal</keyword>
<evidence type="ECO:0000313" key="3">
    <source>
        <dbReference type="Proteomes" id="UP000181901"/>
    </source>
</evidence>
<dbReference type="Proteomes" id="UP000181901">
    <property type="component" value="Unassembled WGS sequence"/>
</dbReference>
<comment type="caution">
    <text evidence="2">The sequence shown here is derived from an EMBL/GenBank/DDBJ whole genome shotgun (WGS) entry which is preliminary data.</text>
</comment>
<protein>
    <submittedName>
        <fullName evidence="2">Uncharacterized protein</fullName>
    </submittedName>
</protein>
<sequence length="201" mass="22359">MRRACFLLLALAALFATPALAAEGFPTSLAGFTLGDSVEHYEDYCREGEAIPVSDAPFLSESLIKAENLPGVRGGSLAFGNCVGGDRLVRIKLKFNDHGQGLFNRLYDRYEADFGKPDKYLGDTFKNVIAWEWRFTDGKGGRISLVLMWSRDKEIRPGVSIKMTDESLMDEEYKCYKAKHDGTKGKMGMTRIGSLDAYVPH</sequence>
<dbReference type="AlphaFoldDB" id="A0A1J5MX07"/>
<organism evidence="2 3">
    <name type="scientific">Pseudodesulfovibrio hydrargyri</name>
    <dbReference type="NCBI Taxonomy" id="2125990"/>
    <lineage>
        <taxon>Bacteria</taxon>
        <taxon>Pseudomonadati</taxon>
        <taxon>Thermodesulfobacteriota</taxon>
        <taxon>Desulfovibrionia</taxon>
        <taxon>Desulfovibrionales</taxon>
        <taxon>Desulfovibrionaceae</taxon>
    </lineage>
</organism>
<name>A0A1J5MX07_9BACT</name>
<evidence type="ECO:0000256" key="1">
    <source>
        <dbReference type="SAM" id="SignalP"/>
    </source>
</evidence>
<dbReference type="EMBL" id="LKAQ01000004">
    <property type="protein sequence ID" value="OIQ50348.1"/>
    <property type="molecule type" value="Genomic_DNA"/>
</dbReference>
<accession>A0A1J5MX07</accession>
<proteinExistence type="predicted"/>
<reference evidence="2 3" key="1">
    <citation type="submission" date="2015-09" db="EMBL/GenBank/DDBJ databases">
        <title>Genome of Desulfovibrio dechloracetivorans BerOc1, a mercury methylating strain isolated from highly hydrocarbons and metals contaminated coastal sediments.</title>
        <authorList>
            <person name="Goni Urriza M."/>
            <person name="Gassie C."/>
            <person name="Bouchez O."/>
            <person name="Klopp C."/>
            <person name="Ranchou-Peyruse A."/>
            <person name="Remy G."/>
        </authorList>
    </citation>
    <scope>NUCLEOTIDE SEQUENCE [LARGE SCALE GENOMIC DNA]</scope>
    <source>
        <strain evidence="2 3">BerOc1</strain>
    </source>
</reference>
<dbReference type="RefSeq" id="WP_071545795.1">
    <property type="nucleotide sequence ID" value="NZ_LKAQ01000004.1"/>
</dbReference>
<feature type="signal peptide" evidence="1">
    <location>
        <begin position="1"/>
        <end position="21"/>
    </location>
</feature>
<evidence type="ECO:0000313" key="2">
    <source>
        <dbReference type="EMBL" id="OIQ50348.1"/>
    </source>
</evidence>
<gene>
    <name evidence="2" type="ORF">BerOc1_02279</name>
</gene>
<feature type="chain" id="PRO_5009635421" evidence="1">
    <location>
        <begin position="22"/>
        <end position="201"/>
    </location>
</feature>